<sequence length="104" mass="11737">MTADDRPHDVEARREIVARYLATRVAEQVSDPRHRRRVTAEALTRSTDPTAREIGRQLQDGTVTARELAASSAYAPFLLANLERAKRFDYGRAIRTAIEQDGSR</sequence>
<comment type="caution">
    <text evidence="2">The sequence shown here is derived from an EMBL/GenBank/DDBJ whole genome shotgun (WGS) entry which is preliminary data.</text>
</comment>
<dbReference type="EMBL" id="JBHTAC010000027">
    <property type="protein sequence ID" value="MFC7245553.1"/>
    <property type="molecule type" value="Genomic_DNA"/>
</dbReference>
<feature type="region of interest" description="Disordered" evidence="1">
    <location>
        <begin position="28"/>
        <end position="51"/>
    </location>
</feature>
<organism evidence="2 3">
    <name type="scientific">Catellatospora aurea</name>
    <dbReference type="NCBI Taxonomy" id="1337874"/>
    <lineage>
        <taxon>Bacteria</taxon>
        <taxon>Bacillati</taxon>
        <taxon>Actinomycetota</taxon>
        <taxon>Actinomycetes</taxon>
        <taxon>Micromonosporales</taxon>
        <taxon>Micromonosporaceae</taxon>
        <taxon>Catellatospora</taxon>
    </lineage>
</organism>
<reference evidence="3" key="1">
    <citation type="journal article" date="2019" name="Int. J. Syst. Evol. Microbiol.">
        <title>The Global Catalogue of Microorganisms (GCM) 10K type strain sequencing project: providing services to taxonomists for standard genome sequencing and annotation.</title>
        <authorList>
            <consortium name="The Broad Institute Genomics Platform"/>
            <consortium name="The Broad Institute Genome Sequencing Center for Infectious Disease"/>
            <person name="Wu L."/>
            <person name="Ma J."/>
        </authorList>
    </citation>
    <scope>NUCLEOTIDE SEQUENCE [LARGE SCALE GENOMIC DNA]</scope>
    <source>
        <strain evidence="3">CGMCC 1.9106</strain>
    </source>
</reference>
<name>A0ABW2H127_9ACTN</name>
<dbReference type="Proteomes" id="UP001596392">
    <property type="component" value="Unassembled WGS sequence"/>
</dbReference>
<evidence type="ECO:0000313" key="3">
    <source>
        <dbReference type="Proteomes" id="UP001596392"/>
    </source>
</evidence>
<dbReference type="RefSeq" id="WP_376808466.1">
    <property type="nucleotide sequence ID" value="NZ_JBHTAC010000027.1"/>
</dbReference>
<proteinExistence type="predicted"/>
<protein>
    <submittedName>
        <fullName evidence="2">Uncharacterized protein</fullName>
    </submittedName>
</protein>
<keyword evidence="3" id="KW-1185">Reference proteome</keyword>
<gene>
    <name evidence="2" type="ORF">ACFQO7_24015</name>
</gene>
<evidence type="ECO:0000313" key="2">
    <source>
        <dbReference type="EMBL" id="MFC7245553.1"/>
    </source>
</evidence>
<evidence type="ECO:0000256" key="1">
    <source>
        <dbReference type="SAM" id="MobiDB-lite"/>
    </source>
</evidence>
<accession>A0ABW2H127</accession>